<comment type="similarity">
    <text evidence="1 3">Belongs to the NifD/NifK/NifE/NifN family.</text>
</comment>
<dbReference type="InterPro" id="IPR000318">
    <property type="entry name" value="Nase_comp1_CS"/>
</dbReference>
<dbReference type="SUPFAM" id="SSF53807">
    <property type="entry name" value="Helical backbone' metal receptor"/>
    <property type="match status" value="1"/>
</dbReference>
<feature type="domain" description="Nitrogenase/oxidoreductase component 1" evidence="4">
    <location>
        <begin position="58"/>
        <end position="394"/>
    </location>
</feature>
<dbReference type="InterPro" id="IPR000510">
    <property type="entry name" value="Nase/OxRdtase_comp1"/>
</dbReference>
<reference evidence="5 6" key="1">
    <citation type="submission" date="2018-04" db="EMBL/GenBank/DDBJ databases">
        <title>Genomic Encyclopedia of Type Strains, Phase III (KMG-III): the genomes of soil and plant-associated and newly described type strains.</title>
        <authorList>
            <person name="Whitman W."/>
        </authorList>
    </citation>
    <scope>NUCLEOTIDE SEQUENCE [LARGE SCALE GENOMIC DNA]</scope>
    <source>
        <strain evidence="5 6">KA25</strain>
    </source>
</reference>
<protein>
    <submittedName>
        <fullName evidence="5">Nitrogenase molybdenum-iron protein alpha/beta subunit</fullName>
    </submittedName>
</protein>
<comment type="caution">
    <text evidence="5">The sequence shown here is derived from an EMBL/GenBank/DDBJ whole genome shotgun (WGS) entry which is preliminary data.</text>
</comment>
<proteinExistence type="inferred from homology"/>
<dbReference type="InterPro" id="IPR049939">
    <property type="entry name" value="NifE-like"/>
</dbReference>
<keyword evidence="2 3" id="KW-0535">Nitrogen fixation</keyword>
<dbReference type="RefSeq" id="WP_108222355.1">
    <property type="nucleotide sequence ID" value="NZ_CP090022.1"/>
</dbReference>
<evidence type="ECO:0000313" key="5">
    <source>
        <dbReference type="EMBL" id="PTR12972.1"/>
    </source>
</evidence>
<dbReference type="Pfam" id="PF00148">
    <property type="entry name" value="Oxidored_nitro"/>
    <property type="match status" value="1"/>
</dbReference>
<dbReference type="Proteomes" id="UP000244060">
    <property type="component" value="Unassembled WGS sequence"/>
</dbReference>
<dbReference type="AlphaFoldDB" id="A0A2T5JT39"/>
<name>A0A2T5JT39_9RHOB</name>
<gene>
    <name evidence="5" type="ORF">C8J28_12329</name>
</gene>
<evidence type="ECO:0000313" key="6">
    <source>
        <dbReference type="Proteomes" id="UP000244060"/>
    </source>
</evidence>
<dbReference type="PROSITE" id="PS00699">
    <property type="entry name" value="NITROGENASE_1_1"/>
    <property type="match status" value="1"/>
</dbReference>
<dbReference type="GO" id="GO:0016163">
    <property type="term" value="F:nitrogenase activity"/>
    <property type="evidence" value="ECO:0007669"/>
    <property type="project" value="InterPro"/>
</dbReference>
<accession>A0A2T5JT39</accession>
<keyword evidence="6" id="KW-1185">Reference proteome</keyword>
<dbReference type="PANTHER" id="PTHR42956">
    <property type="entry name" value="NITROGENASE IRON-MOLYBDENUM COFACTOR BIOSYNTHESIS PROTEIN NIFE"/>
    <property type="match status" value="1"/>
</dbReference>
<evidence type="ECO:0000256" key="2">
    <source>
        <dbReference type="ARBA" id="ARBA00023231"/>
    </source>
</evidence>
<evidence type="ECO:0000256" key="1">
    <source>
        <dbReference type="ARBA" id="ARBA00011002"/>
    </source>
</evidence>
<organism evidence="5 6">
    <name type="scientific">Cereibacter azotoformans</name>
    <dbReference type="NCBI Taxonomy" id="43057"/>
    <lineage>
        <taxon>Bacteria</taxon>
        <taxon>Pseudomonadati</taxon>
        <taxon>Pseudomonadota</taxon>
        <taxon>Alphaproteobacteria</taxon>
        <taxon>Rhodobacterales</taxon>
        <taxon>Paracoccaceae</taxon>
        <taxon>Cereibacter</taxon>
    </lineage>
</organism>
<sequence length="453" mass="47260">MARLPRLETREVRLDATHAYLGSAAALAKEYAGDEPPPRRIRTFSEAAPDDLGLALGLLSRLSDLGLVVHGPAGCAARNHPALAPLAVTDLDERDTVLGSGDVLADTLRKLDATARPAALTVLGSPVVAINSDDIRATVAELSLELGKPVVWVRTDSFRSAVPATGADAATDALLQLADPGDAPRDFGLLNLLTTQRSVELDALVARIEALGWRVNRLPEGASVAGLQRAATAAASLVLDPDTLDPLAEGLERRFGVLRLGSAVPVGAAATTALLRRLAALAGLQAPVPPLAQDERGLAGHRLAIALPPAWALAVADLVEDLGGEVALLSVPHVDRTHAAALYAFAERRPALQIHVGEAQGFETAGLLRRIAPDALLGSPDVVAQALRQGVPAAVASPARLLGAGAAKYLSDLLTDALEGRALARHAARAADSPYSEAWLNRSPDWHIKQEVR</sequence>
<dbReference type="Gene3D" id="3.40.50.1980">
    <property type="entry name" value="Nitrogenase molybdenum iron protein domain"/>
    <property type="match status" value="3"/>
</dbReference>
<evidence type="ECO:0000259" key="4">
    <source>
        <dbReference type="Pfam" id="PF00148"/>
    </source>
</evidence>
<dbReference type="OrthoDB" id="9767044at2"/>
<dbReference type="PANTHER" id="PTHR42956:SF1">
    <property type="entry name" value="NITROGENASE IRON-MOLYBDENUM COFACTOR BIOSYNTHESIS PROTEIN NIFE"/>
    <property type="match status" value="1"/>
</dbReference>
<dbReference type="EMBL" id="QAOT01000023">
    <property type="protein sequence ID" value="PTR12972.1"/>
    <property type="molecule type" value="Genomic_DNA"/>
</dbReference>
<evidence type="ECO:0000256" key="3">
    <source>
        <dbReference type="RuleBase" id="RU004021"/>
    </source>
</evidence>